<evidence type="ECO:0000313" key="5">
    <source>
        <dbReference type="EMBL" id="KAH9583509.1"/>
    </source>
</evidence>
<dbReference type="Gene3D" id="2.40.10.500">
    <property type="match status" value="1"/>
</dbReference>
<dbReference type="InterPro" id="IPR014756">
    <property type="entry name" value="Ig_E-set"/>
</dbReference>
<dbReference type="KEGG" id="shx:MS3_00007880"/>
<dbReference type="CDD" id="cd14960">
    <property type="entry name" value="NHL_TRIM2_like"/>
    <property type="match status" value="1"/>
</dbReference>
<dbReference type="Proteomes" id="UP000471633">
    <property type="component" value="Unassembled WGS sequence"/>
</dbReference>
<evidence type="ECO:0000256" key="3">
    <source>
        <dbReference type="PROSITE-ProRule" id="PRU00504"/>
    </source>
</evidence>
<dbReference type="Pfam" id="PF01436">
    <property type="entry name" value="NHL"/>
    <property type="match status" value="2"/>
</dbReference>
<accession>A0A094ZGN5</accession>
<dbReference type="STRING" id="6185.A0A094ZGN5"/>
<protein>
    <submittedName>
        <fullName evidence="6">Tripartite motif-containing protein 3</fullName>
    </submittedName>
</protein>
<evidence type="ECO:0000313" key="7">
    <source>
        <dbReference type="Proteomes" id="UP000471633"/>
    </source>
</evidence>
<sequence length="689" mass="77493">MDVPRHDDMVFTSSTTDKDFGALVSINGTVEKPQSDYCNEVNDKLRLAEDVIKCLAERCEELESLSEYLPCVRKEIRGQIEQSMQMIQRSVSERHDYLLNELDSCLSVRNEAINKLHTEFETRLQRLSSHVDLLKRLLHTQPTNEISYQTQKVIQNTVSRDLATQKHKAEIEKLISAPIPLHPSETDTMSFFPTDLDQVLSMVKCVGSLGLTAVDAQNTSLSDNYLDHFVSVRRCQANEEVKVDIITNDRLGRAVANASSKEFSVLLTQKNISEMEVGIQEKQISDSGSSLSLYSNHNGNNIQGNNLQVVYKISHPGLYDLRIKLFGEHIKGSPYCISVDTPPKASLQAISETMREISELPRRTLHRIQSRRRCQSEPAYSNLSDQPTALADLHKMERGDFLYSVGTKGRGNGEFANPSGICITRENKILVADSNNAFIQVFTLQGQFIFRFGEYGYHPGQLMRPVDVAETINGNYLVSDYDLHCVTVYNTSGHYMSRFGQRYLSGPKGMVVDSRGRIVVVDQKSCMICIFKPTGKFINRFGARGLADNHFGNPIFIAVNSRDEIFVSDHVHHCIKVFDVNGLFLFKFGVNGIDPGMLHAPTGIGFDRFDHIYISDWGNNRVQVFDQTGNYLRMIDSKLETLSGPQGLALHQVSNKLLVVDPGNYCFKVFNANSTKDQGRQSSIFVSRS</sequence>
<dbReference type="EMBL" id="AMPZ03000005">
    <property type="protein sequence ID" value="KAH9583509.1"/>
    <property type="molecule type" value="Genomic_DNA"/>
</dbReference>
<dbReference type="InterPro" id="IPR017868">
    <property type="entry name" value="Filamin/ABP280_repeat-like"/>
</dbReference>
<dbReference type="Gene3D" id="2.120.10.30">
    <property type="entry name" value="TolB, C-terminal domain"/>
    <property type="match status" value="1"/>
</dbReference>
<dbReference type="Pfam" id="PF00630">
    <property type="entry name" value="Filamin"/>
    <property type="match status" value="1"/>
</dbReference>
<keyword evidence="1" id="KW-0677">Repeat</keyword>
<dbReference type="InterPro" id="IPR050952">
    <property type="entry name" value="TRIM-NHL_E3_ligases"/>
</dbReference>
<dbReference type="SUPFAM" id="SSF81296">
    <property type="entry name" value="E set domains"/>
    <property type="match status" value="1"/>
</dbReference>
<dbReference type="AlphaFoldDB" id="A0A094ZGN5"/>
<dbReference type="InterPro" id="IPR057750">
    <property type="entry name" value="TRIM2/3_C"/>
</dbReference>
<organism evidence="6">
    <name type="scientific">Schistosoma haematobium</name>
    <name type="common">Blood fluke</name>
    <dbReference type="NCBI Taxonomy" id="6185"/>
    <lineage>
        <taxon>Eukaryota</taxon>
        <taxon>Metazoa</taxon>
        <taxon>Spiralia</taxon>
        <taxon>Lophotrochozoa</taxon>
        <taxon>Platyhelminthes</taxon>
        <taxon>Trematoda</taxon>
        <taxon>Digenea</taxon>
        <taxon>Strigeidida</taxon>
        <taxon>Schistosomatoidea</taxon>
        <taxon>Schistosomatidae</taxon>
        <taxon>Schistosoma</taxon>
    </lineage>
</organism>
<dbReference type="GO" id="GO:0043161">
    <property type="term" value="P:proteasome-mediated ubiquitin-dependent protein catabolic process"/>
    <property type="evidence" value="ECO:0007669"/>
    <property type="project" value="TreeGrafter"/>
</dbReference>
<feature type="repeat" description="NHL" evidence="3">
    <location>
        <begin position="449"/>
        <end position="492"/>
    </location>
</feature>
<dbReference type="Gene3D" id="2.60.40.10">
    <property type="entry name" value="Immunoglobulins"/>
    <property type="match status" value="1"/>
</dbReference>
<feature type="repeat" description="NHL" evidence="3">
    <location>
        <begin position="493"/>
        <end position="534"/>
    </location>
</feature>
<reference evidence="6" key="1">
    <citation type="journal article" date="2012" name="Nat. Genet.">
        <title>Whole-genome sequence of Schistosoma haematobium.</title>
        <authorList>
            <person name="Young N.D."/>
            <person name="Jex A.R."/>
            <person name="Li B."/>
            <person name="Liu S."/>
            <person name="Yang L."/>
            <person name="Xiong Z."/>
            <person name="Li Y."/>
            <person name="Cantacessi C."/>
            <person name="Hall R.S."/>
            <person name="Xu X."/>
            <person name="Chen F."/>
            <person name="Wu X."/>
            <person name="Zerlotini A."/>
            <person name="Oliveira G."/>
            <person name="Hofmann A."/>
            <person name="Zhang G."/>
            <person name="Fang X."/>
            <person name="Kang Y."/>
            <person name="Campbell B.E."/>
            <person name="Loukas A."/>
            <person name="Ranganathan S."/>
            <person name="Rollinson D."/>
            <person name="Rinaldi G."/>
            <person name="Brindley P.J."/>
            <person name="Yang H."/>
            <person name="Wang J."/>
            <person name="Wang J."/>
            <person name="Gasser R.B."/>
        </authorList>
    </citation>
    <scope>NUCLEOTIDE SEQUENCE [LARGE SCALE GENOMIC DNA]</scope>
</reference>
<dbReference type="RefSeq" id="XP_012791782.1">
    <property type="nucleotide sequence ID" value="XM_012936328.3"/>
</dbReference>
<dbReference type="PANTHER" id="PTHR24104">
    <property type="entry name" value="E3 UBIQUITIN-PROTEIN LIGASE NHLRC1-RELATED"/>
    <property type="match status" value="1"/>
</dbReference>
<reference evidence="5" key="4">
    <citation type="journal article" date="2022" name="PLoS Pathog.">
        <title>Chromosome-level genome of Schistosoma haematobium underpins genome-wide explorations of molecular variation.</title>
        <authorList>
            <person name="Stroehlein A.J."/>
            <person name="Korhonen P.K."/>
            <person name="Lee V.V."/>
            <person name="Ralph S.A."/>
            <person name="Mentink-Kane M."/>
            <person name="You H."/>
            <person name="McManus D.P."/>
            <person name="Tchuente L.T."/>
            <person name="Stothard J.R."/>
            <person name="Kaur P."/>
            <person name="Dudchenko O."/>
            <person name="Aiden E.L."/>
            <person name="Yang B."/>
            <person name="Yang H."/>
            <person name="Emery A.M."/>
            <person name="Webster B.L."/>
            <person name="Brindley P.J."/>
            <person name="Rollinson D."/>
            <person name="Chang B.C.H."/>
            <person name="Gasser R.B."/>
            <person name="Young N.D."/>
        </authorList>
    </citation>
    <scope>NUCLEOTIDE SEQUENCE</scope>
</reference>
<feature type="repeat" description="NHL" evidence="3">
    <location>
        <begin position="538"/>
        <end position="581"/>
    </location>
</feature>
<name>A0A094ZGN5_SCHHA</name>
<dbReference type="PANTHER" id="PTHR24104:SF57">
    <property type="entry name" value="BEE-MILK PROTEIN"/>
    <property type="match status" value="1"/>
</dbReference>
<dbReference type="PROSITE" id="PS51125">
    <property type="entry name" value="NHL"/>
    <property type="match status" value="5"/>
</dbReference>
<evidence type="ECO:0000256" key="2">
    <source>
        <dbReference type="PROSITE-ProRule" id="PRU00087"/>
    </source>
</evidence>
<feature type="coiled-coil region" evidence="4">
    <location>
        <begin position="38"/>
        <end position="65"/>
    </location>
</feature>
<reference evidence="5" key="2">
    <citation type="journal article" date="2019" name="Gigascience">
        <title>High-quality Schistosoma haematobium genome achieved by single-molecule and long-range sequencing.</title>
        <authorList>
            <person name="Stroehlein A.J."/>
            <person name="Korhonen P.K."/>
            <person name="Chong T.M."/>
            <person name="Lim Y.L."/>
            <person name="Chan K.G."/>
            <person name="Webster B."/>
            <person name="Rollinson D."/>
            <person name="Brindley P.J."/>
            <person name="Gasser R.B."/>
            <person name="Young N.D."/>
        </authorList>
    </citation>
    <scope>NUCLEOTIDE SEQUENCE</scope>
</reference>
<dbReference type="GeneID" id="24587975"/>
<dbReference type="GO" id="GO:0008270">
    <property type="term" value="F:zinc ion binding"/>
    <property type="evidence" value="ECO:0007669"/>
    <property type="project" value="UniProtKB-KW"/>
</dbReference>
<dbReference type="EMBL" id="KL250489">
    <property type="protein sequence ID" value="KGB32014.1"/>
    <property type="molecule type" value="Genomic_DNA"/>
</dbReference>
<evidence type="ECO:0000256" key="4">
    <source>
        <dbReference type="SAM" id="Coils"/>
    </source>
</evidence>
<dbReference type="InterPro" id="IPR001258">
    <property type="entry name" value="NHL_repeat"/>
</dbReference>
<dbReference type="OrthoDB" id="27136at2759"/>
<reference evidence="5" key="3">
    <citation type="submission" date="2021-06" db="EMBL/GenBank/DDBJ databases">
        <title>Chromosome-level genome assembly for S. haematobium.</title>
        <authorList>
            <person name="Stroehlein A.J."/>
        </authorList>
    </citation>
    <scope>NUCLEOTIDE SEQUENCE</scope>
</reference>
<dbReference type="CTD" id="24587975"/>
<keyword evidence="4" id="KW-0175">Coiled coil</keyword>
<feature type="repeat" description="Filamin" evidence="2">
    <location>
        <begin position="262"/>
        <end position="339"/>
    </location>
</feature>
<dbReference type="InterPro" id="IPR011042">
    <property type="entry name" value="6-blade_b-propeller_TolB-like"/>
</dbReference>
<proteinExistence type="predicted"/>
<evidence type="ECO:0000256" key="1">
    <source>
        <dbReference type="ARBA" id="ARBA00022737"/>
    </source>
</evidence>
<dbReference type="PROSITE" id="PS50194">
    <property type="entry name" value="FILAMIN_REPEAT"/>
    <property type="match status" value="1"/>
</dbReference>
<evidence type="ECO:0000313" key="6">
    <source>
        <dbReference type="EMBL" id="KGB32014.1"/>
    </source>
</evidence>
<feature type="repeat" description="NHL" evidence="3">
    <location>
        <begin position="402"/>
        <end position="445"/>
    </location>
</feature>
<gene>
    <name evidence="5" type="ORF">MS3_00007880</name>
    <name evidence="6" type="ORF">MS3_00127</name>
</gene>
<dbReference type="SUPFAM" id="SSF101898">
    <property type="entry name" value="NHL repeat"/>
    <property type="match status" value="1"/>
</dbReference>
<feature type="repeat" description="NHL" evidence="3">
    <location>
        <begin position="585"/>
        <end position="628"/>
    </location>
</feature>
<keyword evidence="7" id="KW-1185">Reference proteome</keyword>
<dbReference type="GO" id="GO:0061630">
    <property type="term" value="F:ubiquitin protein ligase activity"/>
    <property type="evidence" value="ECO:0007669"/>
    <property type="project" value="TreeGrafter"/>
</dbReference>
<dbReference type="InterPro" id="IPR013783">
    <property type="entry name" value="Ig-like_fold"/>
</dbReference>
<dbReference type="GO" id="GO:0000209">
    <property type="term" value="P:protein polyubiquitination"/>
    <property type="evidence" value="ECO:0007669"/>
    <property type="project" value="TreeGrafter"/>
</dbReference>